<protein>
    <submittedName>
        <fullName evidence="2">Alpha/beta fold hydrolase</fullName>
    </submittedName>
</protein>
<gene>
    <name evidence="2" type="ORF">D6858_10605</name>
</gene>
<dbReference type="GO" id="GO:0016787">
    <property type="term" value="F:hydrolase activity"/>
    <property type="evidence" value="ECO:0007669"/>
    <property type="project" value="UniProtKB-KW"/>
</dbReference>
<dbReference type="EMBL" id="RAHJ01000019">
    <property type="protein sequence ID" value="RJX66814.1"/>
    <property type="molecule type" value="Genomic_DNA"/>
</dbReference>
<proteinExistence type="predicted"/>
<dbReference type="InterPro" id="IPR000073">
    <property type="entry name" value="AB_hydrolase_1"/>
</dbReference>
<sequence length="255" mass="27626">MTNLEPDLRTETVPGFGGADLAVHRMGSGRPVLLLHGLFSDANTNWMRFGHARRLADAGFEAIMPDLRAHGHSAKPHDPAAYPVDVLVRDLFALVEEIGLEEYDLVGFSLGSRTAARGVIAGLDPRRLVLSGMGLEGLAGWNRRAAFFLDAIDRFDEVKHGDPAFFAVSFMKTQKVDRVAARLLLRSVGDTTPEELAKITMPTLVLCGVDDRDNGSPEKLVEALPDARLAEIPGTHMSSVAESALGEELVRFLSA</sequence>
<organism evidence="2 3">
    <name type="scientific">Tsuneonella suprasediminis</name>
    <dbReference type="NCBI Taxonomy" id="2306996"/>
    <lineage>
        <taxon>Bacteria</taxon>
        <taxon>Pseudomonadati</taxon>
        <taxon>Pseudomonadota</taxon>
        <taxon>Alphaproteobacteria</taxon>
        <taxon>Sphingomonadales</taxon>
        <taxon>Erythrobacteraceae</taxon>
        <taxon>Tsuneonella</taxon>
    </lineage>
</organism>
<accession>A0A419R034</accession>
<dbReference type="Gene3D" id="3.40.50.1820">
    <property type="entry name" value="alpha/beta hydrolase"/>
    <property type="match status" value="1"/>
</dbReference>
<dbReference type="PANTHER" id="PTHR43194">
    <property type="entry name" value="HYDROLASE ALPHA/BETA FOLD FAMILY"/>
    <property type="match status" value="1"/>
</dbReference>
<evidence type="ECO:0000313" key="3">
    <source>
        <dbReference type="Proteomes" id="UP000284322"/>
    </source>
</evidence>
<comment type="caution">
    <text evidence="2">The sequence shown here is derived from an EMBL/GenBank/DDBJ whole genome shotgun (WGS) entry which is preliminary data.</text>
</comment>
<keyword evidence="3" id="KW-1185">Reference proteome</keyword>
<dbReference type="InterPro" id="IPR029058">
    <property type="entry name" value="AB_hydrolase_fold"/>
</dbReference>
<evidence type="ECO:0000313" key="2">
    <source>
        <dbReference type="EMBL" id="RJX66814.1"/>
    </source>
</evidence>
<dbReference type="Proteomes" id="UP000284322">
    <property type="component" value="Unassembled WGS sequence"/>
</dbReference>
<dbReference type="RefSeq" id="WP_120109984.1">
    <property type="nucleotide sequence ID" value="NZ_RAHJ01000019.1"/>
</dbReference>
<feature type="domain" description="AB hydrolase-1" evidence="1">
    <location>
        <begin position="32"/>
        <end position="236"/>
    </location>
</feature>
<reference evidence="2 3" key="1">
    <citation type="submission" date="2018-09" db="EMBL/GenBank/DDBJ databases">
        <title>Altererythrobacter sp.Ery1 and Ery12, the genome sequencing of novel strains in genus Alterythrobacter.</title>
        <authorList>
            <person name="Cheng H."/>
            <person name="Wu Y.-H."/>
            <person name="Fang C."/>
            <person name="Xu X.-W."/>
        </authorList>
    </citation>
    <scope>NUCLEOTIDE SEQUENCE [LARGE SCALE GENOMIC DNA]</scope>
    <source>
        <strain evidence="2 3">Ery12</strain>
    </source>
</reference>
<dbReference type="PANTHER" id="PTHR43194:SF2">
    <property type="entry name" value="PEROXISOMAL MEMBRANE PROTEIN LPX1"/>
    <property type="match status" value="1"/>
</dbReference>
<name>A0A419R034_9SPHN</name>
<dbReference type="Pfam" id="PF12697">
    <property type="entry name" value="Abhydrolase_6"/>
    <property type="match status" value="1"/>
</dbReference>
<keyword evidence="2" id="KW-0378">Hydrolase</keyword>
<evidence type="ECO:0000259" key="1">
    <source>
        <dbReference type="Pfam" id="PF12697"/>
    </source>
</evidence>
<dbReference type="AlphaFoldDB" id="A0A419R034"/>
<dbReference type="OrthoDB" id="9804723at2"/>
<dbReference type="InterPro" id="IPR050228">
    <property type="entry name" value="Carboxylesterase_BioH"/>
</dbReference>
<dbReference type="SUPFAM" id="SSF53474">
    <property type="entry name" value="alpha/beta-Hydrolases"/>
    <property type="match status" value="1"/>
</dbReference>